<evidence type="ECO:0000256" key="1">
    <source>
        <dbReference type="SAM" id="MobiDB-lite"/>
    </source>
</evidence>
<feature type="compositionally biased region" description="Low complexity" evidence="1">
    <location>
        <begin position="53"/>
        <end position="63"/>
    </location>
</feature>
<dbReference type="EMBL" id="VEPZ02001689">
    <property type="protein sequence ID" value="KAE8663177.1"/>
    <property type="molecule type" value="Genomic_DNA"/>
</dbReference>
<accession>A0A6A2Y112</accession>
<organism evidence="2 3">
    <name type="scientific">Hibiscus syriacus</name>
    <name type="common">Rose of Sharon</name>
    <dbReference type="NCBI Taxonomy" id="106335"/>
    <lineage>
        <taxon>Eukaryota</taxon>
        <taxon>Viridiplantae</taxon>
        <taxon>Streptophyta</taxon>
        <taxon>Embryophyta</taxon>
        <taxon>Tracheophyta</taxon>
        <taxon>Spermatophyta</taxon>
        <taxon>Magnoliopsida</taxon>
        <taxon>eudicotyledons</taxon>
        <taxon>Gunneridae</taxon>
        <taxon>Pentapetalae</taxon>
        <taxon>rosids</taxon>
        <taxon>malvids</taxon>
        <taxon>Malvales</taxon>
        <taxon>Malvaceae</taxon>
        <taxon>Malvoideae</taxon>
        <taxon>Hibiscus</taxon>
    </lineage>
</organism>
<evidence type="ECO:0000313" key="3">
    <source>
        <dbReference type="Proteomes" id="UP000436088"/>
    </source>
</evidence>
<protein>
    <submittedName>
        <fullName evidence="2">Uncharacterized protein</fullName>
    </submittedName>
</protein>
<comment type="caution">
    <text evidence="2">The sequence shown here is derived from an EMBL/GenBank/DDBJ whole genome shotgun (WGS) entry which is preliminary data.</text>
</comment>
<dbReference type="AlphaFoldDB" id="A0A6A2Y112"/>
<evidence type="ECO:0000313" key="2">
    <source>
        <dbReference type="EMBL" id="KAE8663177.1"/>
    </source>
</evidence>
<keyword evidence="3" id="KW-1185">Reference proteome</keyword>
<gene>
    <name evidence="2" type="ORF">F3Y22_tig00113096pilonHSYRG00198</name>
</gene>
<feature type="compositionally biased region" description="Basic and acidic residues" evidence="1">
    <location>
        <begin position="1"/>
        <end position="15"/>
    </location>
</feature>
<sequence>MKRPSPDTKSKRPLVENHPYSLSGLSKIPLRQLHRTISEPLTPTKLAKVLEDSSLSKATGSSSLPPKPRDLIRSISDPIFSPYKPLSRNSSPQETCVELIQEESPSAKKLKRMKERVKEMNNWWGETIKEV</sequence>
<dbReference type="Proteomes" id="UP000436088">
    <property type="component" value="Unassembled WGS sequence"/>
</dbReference>
<reference evidence="2" key="1">
    <citation type="submission" date="2019-09" db="EMBL/GenBank/DDBJ databases">
        <title>Draft genome information of white flower Hibiscus syriacus.</title>
        <authorList>
            <person name="Kim Y.-M."/>
        </authorList>
    </citation>
    <scope>NUCLEOTIDE SEQUENCE [LARGE SCALE GENOMIC DNA]</scope>
    <source>
        <strain evidence="2">YM2019G1</strain>
    </source>
</reference>
<proteinExistence type="predicted"/>
<feature type="region of interest" description="Disordered" evidence="1">
    <location>
        <begin position="1"/>
        <end position="21"/>
    </location>
</feature>
<feature type="region of interest" description="Disordered" evidence="1">
    <location>
        <begin position="52"/>
        <end position="75"/>
    </location>
</feature>
<name>A0A6A2Y112_HIBSY</name>